<sequence length="285" mass="31218">MKKMIFMALVAMVRWNSLSAQQTDLQQVPDTAAQRVKSLITADTIPEITPISPLQLSTVKENKNKSFVCSAAGIIVPAAMIGYGFVALHSNTLKDLNHSTKTEIQEHNPNFSTGVDNFMQYSPAVAVYVLNAAGVKGWHNLRDRTIILGLAAIINASTVGFVKRQTGEMRPDGSNNLSFPSGHTANAFASAEFLRQEYKDVSPWIGIAGYAVATATGAMRMYNNRHWLSDVVAGAGFGILSTKAAYWIYPVIQRKLFPEHKNVVMLPYYNAQWKTAGVSLSLTSF</sequence>
<dbReference type="RefSeq" id="WP_073080241.1">
    <property type="nucleotide sequence ID" value="NZ_FRBL01000003.1"/>
</dbReference>
<dbReference type="PANTHER" id="PTHR14969:SF13">
    <property type="entry name" value="AT30094P"/>
    <property type="match status" value="1"/>
</dbReference>
<name>A0A1M7AVJ7_9BACT</name>
<keyword evidence="1" id="KW-0732">Signal</keyword>
<gene>
    <name evidence="3" type="ORF">SAMN05444266_103423</name>
</gene>
<dbReference type="Gene3D" id="1.20.144.10">
    <property type="entry name" value="Phosphatidic acid phosphatase type 2/haloperoxidase"/>
    <property type="match status" value="1"/>
</dbReference>
<dbReference type="CDD" id="cd03394">
    <property type="entry name" value="PAP2_like_5"/>
    <property type="match status" value="1"/>
</dbReference>
<dbReference type="AlphaFoldDB" id="A0A1M7AVJ7"/>
<dbReference type="PANTHER" id="PTHR14969">
    <property type="entry name" value="SPHINGOSINE-1-PHOSPHATE PHOSPHOHYDROLASE"/>
    <property type="match status" value="1"/>
</dbReference>
<feature type="chain" id="PRO_5012297008" evidence="1">
    <location>
        <begin position="23"/>
        <end position="285"/>
    </location>
</feature>
<dbReference type="Proteomes" id="UP000184420">
    <property type="component" value="Unassembled WGS sequence"/>
</dbReference>
<evidence type="ECO:0000313" key="3">
    <source>
        <dbReference type="EMBL" id="SHL46667.1"/>
    </source>
</evidence>
<dbReference type="STRING" id="1419482.SAMN05444266_103423"/>
<organism evidence="3 4">
    <name type="scientific">Chitinophaga jiangningensis</name>
    <dbReference type="NCBI Taxonomy" id="1419482"/>
    <lineage>
        <taxon>Bacteria</taxon>
        <taxon>Pseudomonadati</taxon>
        <taxon>Bacteroidota</taxon>
        <taxon>Chitinophagia</taxon>
        <taxon>Chitinophagales</taxon>
        <taxon>Chitinophagaceae</taxon>
        <taxon>Chitinophaga</taxon>
    </lineage>
</organism>
<dbReference type="SUPFAM" id="SSF48317">
    <property type="entry name" value="Acid phosphatase/Vanadium-dependent haloperoxidase"/>
    <property type="match status" value="1"/>
</dbReference>
<evidence type="ECO:0000259" key="2">
    <source>
        <dbReference type="SMART" id="SM00014"/>
    </source>
</evidence>
<protein>
    <submittedName>
        <fullName evidence="3">PAP2 superfamily protein</fullName>
    </submittedName>
</protein>
<accession>A0A1M7AVJ7</accession>
<evidence type="ECO:0000256" key="1">
    <source>
        <dbReference type="SAM" id="SignalP"/>
    </source>
</evidence>
<dbReference type="EMBL" id="FRBL01000003">
    <property type="protein sequence ID" value="SHL46667.1"/>
    <property type="molecule type" value="Genomic_DNA"/>
</dbReference>
<feature type="signal peptide" evidence="1">
    <location>
        <begin position="1"/>
        <end position="22"/>
    </location>
</feature>
<reference evidence="3 4" key="1">
    <citation type="submission" date="2016-11" db="EMBL/GenBank/DDBJ databases">
        <authorList>
            <person name="Jaros S."/>
            <person name="Januszkiewicz K."/>
            <person name="Wedrychowicz H."/>
        </authorList>
    </citation>
    <scope>NUCLEOTIDE SEQUENCE [LARGE SCALE GENOMIC DNA]</scope>
    <source>
        <strain evidence="3 4">DSM 27406</strain>
    </source>
</reference>
<dbReference type="InterPro" id="IPR000326">
    <property type="entry name" value="PAP2/HPO"/>
</dbReference>
<feature type="domain" description="Phosphatidic acid phosphatase type 2/haloperoxidase" evidence="2">
    <location>
        <begin position="145"/>
        <end position="246"/>
    </location>
</feature>
<dbReference type="Pfam" id="PF01569">
    <property type="entry name" value="PAP2"/>
    <property type="match status" value="1"/>
</dbReference>
<keyword evidence="4" id="KW-1185">Reference proteome</keyword>
<evidence type="ECO:0000313" key="4">
    <source>
        <dbReference type="Proteomes" id="UP000184420"/>
    </source>
</evidence>
<dbReference type="SMART" id="SM00014">
    <property type="entry name" value="acidPPc"/>
    <property type="match status" value="1"/>
</dbReference>
<proteinExistence type="predicted"/>
<dbReference type="InterPro" id="IPR036938">
    <property type="entry name" value="PAP2/HPO_sf"/>
</dbReference>